<dbReference type="InterPro" id="IPR002645">
    <property type="entry name" value="STAS_dom"/>
</dbReference>
<dbReference type="OrthoDB" id="4628340at2"/>
<evidence type="ECO:0000313" key="3">
    <source>
        <dbReference type="Proteomes" id="UP000198797"/>
    </source>
</evidence>
<proteinExistence type="predicted"/>
<feature type="domain" description="STAS" evidence="1">
    <location>
        <begin position="14"/>
        <end position="99"/>
    </location>
</feature>
<name>A0A1C4VJV8_9ACTN</name>
<evidence type="ECO:0000313" key="2">
    <source>
        <dbReference type="EMBL" id="SCE84294.1"/>
    </source>
</evidence>
<dbReference type="Proteomes" id="UP000198797">
    <property type="component" value="Unassembled WGS sequence"/>
</dbReference>
<evidence type="ECO:0000259" key="1">
    <source>
        <dbReference type="PROSITE" id="PS50801"/>
    </source>
</evidence>
<keyword evidence="3" id="KW-1185">Reference proteome</keyword>
<dbReference type="EMBL" id="FMCU01000002">
    <property type="protein sequence ID" value="SCE84294.1"/>
    <property type="molecule type" value="Genomic_DNA"/>
</dbReference>
<dbReference type="InterPro" id="IPR036513">
    <property type="entry name" value="STAS_dom_sf"/>
</dbReference>
<dbReference type="SUPFAM" id="SSF52091">
    <property type="entry name" value="SpoIIaa-like"/>
    <property type="match status" value="1"/>
</dbReference>
<organism evidence="2 3">
    <name type="scientific">Micromonospora matsumotoense</name>
    <dbReference type="NCBI Taxonomy" id="121616"/>
    <lineage>
        <taxon>Bacteria</taxon>
        <taxon>Bacillati</taxon>
        <taxon>Actinomycetota</taxon>
        <taxon>Actinomycetes</taxon>
        <taxon>Micromonosporales</taxon>
        <taxon>Micromonosporaceae</taxon>
        <taxon>Micromonospora</taxon>
    </lineage>
</organism>
<dbReference type="AlphaFoldDB" id="A0A1C4VJV8"/>
<protein>
    <submittedName>
        <fullName evidence="2">Anti-anti-sigma factor</fullName>
    </submittedName>
</protein>
<dbReference type="STRING" id="121616.GA0070216_102429"/>
<gene>
    <name evidence="2" type="ORF">GA0070216_102429</name>
</gene>
<dbReference type="Pfam" id="PF01740">
    <property type="entry name" value="STAS"/>
    <property type="match status" value="1"/>
</dbReference>
<reference evidence="3" key="1">
    <citation type="submission" date="2016-06" db="EMBL/GenBank/DDBJ databases">
        <authorList>
            <person name="Varghese N."/>
            <person name="Submissions Spin"/>
        </authorList>
    </citation>
    <scope>NUCLEOTIDE SEQUENCE [LARGE SCALE GENOMIC DNA]</scope>
    <source>
        <strain evidence="3">DSM 44100</strain>
    </source>
</reference>
<dbReference type="RefSeq" id="WP_091240114.1">
    <property type="nucleotide sequence ID" value="NZ_CP192025.1"/>
</dbReference>
<dbReference type="CDD" id="cd07043">
    <property type="entry name" value="STAS_anti-anti-sigma_factors"/>
    <property type="match status" value="1"/>
</dbReference>
<dbReference type="Gene3D" id="3.30.750.24">
    <property type="entry name" value="STAS domain"/>
    <property type="match status" value="1"/>
</dbReference>
<sequence>MNTPLDLATGVRADGAPVLTVTGEIDMSNADEFRAAIVDAVVDGHRLTVDLTAVEYLDSAALAALFAHVDRLRVVANPLLDSVLTISGLGALTTVTIRD</sequence>
<accession>A0A1C4VJV8</accession>
<dbReference type="PROSITE" id="PS50801">
    <property type="entry name" value="STAS"/>
    <property type="match status" value="1"/>
</dbReference>